<dbReference type="Proteomes" id="UP000193061">
    <property type="component" value="Unassembled WGS sequence"/>
</dbReference>
<keyword evidence="3" id="KW-1185">Reference proteome</keyword>
<evidence type="ECO:0000313" key="2">
    <source>
        <dbReference type="EMBL" id="SLN25620.1"/>
    </source>
</evidence>
<dbReference type="PROSITE" id="PS51746">
    <property type="entry name" value="PPM_2"/>
    <property type="match status" value="1"/>
</dbReference>
<dbReference type="RefSeq" id="WP_085804579.1">
    <property type="nucleotide sequence ID" value="NZ_FWFX01000002.1"/>
</dbReference>
<dbReference type="OrthoDB" id="9801841at2"/>
<protein>
    <submittedName>
        <fullName evidence="2">PP2C-family Ser/Thr phosphatase</fullName>
        <ecNumber evidence="2">3.1.3.16</ecNumber>
    </submittedName>
</protein>
<dbReference type="InterPro" id="IPR001932">
    <property type="entry name" value="PPM-type_phosphatase-like_dom"/>
</dbReference>
<dbReference type="CDD" id="cd00143">
    <property type="entry name" value="PP2Cc"/>
    <property type="match status" value="1"/>
</dbReference>
<reference evidence="2 3" key="1">
    <citation type="submission" date="2017-03" db="EMBL/GenBank/DDBJ databases">
        <authorList>
            <person name="Afonso C.L."/>
            <person name="Miller P.J."/>
            <person name="Scott M.A."/>
            <person name="Spackman E."/>
            <person name="Goraichik I."/>
            <person name="Dimitrov K.M."/>
            <person name="Suarez D.L."/>
            <person name="Swayne D.E."/>
        </authorList>
    </citation>
    <scope>NUCLEOTIDE SEQUENCE [LARGE SCALE GENOMIC DNA]</scope>
    <source>
        <strain evidence="2 3">CECT 7450</strain>
    </source>
</reference>
<organism evidence="2 3">
    <name type="scientific">Roseovarius albus</name>
    <dbReference type="NCBI Taxonomy" id="1247867"/>
    <lineage>
        <taxon>Bacteria</taxon>
        <taxon>Pseudomonadati</taxon>
        <taxon>Pseudomonadota</taxon>
        <taxon>Alphaproteobacteria</taxon>
        <taxon>Rhodobacterales</taxon>
        <taxon>Roseobacteraceae</taxon>
        <taxon>Roseovarius</taxon>
    </lineage>
</organism>
<evidence type="ECO:0000259" key="1">
    <source>
        <dbReference type="PROSITE" id="PS51746"/>
    </source>
</evidence>
<name>A0A1X6YMA4_9RHOB</name>
<dbReference type="InterPro" id="IPR036457">
    <property type="entry name" value="PPM-type-like_dom_sf"/>
</dbReference>
<accession>A0A1X6YMA4</accession>
<dbReference type="SMART" id="SM00332">
    <property type="entry name" value="PP2Cc"/>
    <property type="match status" value="1"/>
</dbReference>
<sequence>MLAAPTYDIAVIADRGRREMQEDAIATRTFDSAEAAYVVVADGMGGHEAGEVASDLVTKAWRATLDVQLEGSEVAERNLLDALPIAAMQANVDVSEYTEESGSLQMGSTLLGTLLLRNRLFWISIGDSPLYLFREGHLVQINEDHSMAPMIDAKVAEGVLSVEEAQAHPDRNLLTSVIMGAAIPKVDCPSSPLELTPSDVLIAASDGIQYLNDGQILEVLNACSGLTAQEIADTLLKAVQSQEDPDQDNTSIAVVKLLSV</sequence>
<dbReference type="EMBL" id="FWFX01000002">
    <property type="protein sequence ID" value="SLN25620.1"/>
    <property type="molecule type" value="Genomic_DNA"/>
</dbReference>
<dbReference type="GO" id="GO:0004722">
    <property type="term" value="F:protein serine/threonine phosphatase activity"/>
    <property type="evidence" value="ECO:0007669"/>
    <property type="project" value="UniProtKB-EC"/>
</dbReference>
<evidence type="ECO:0000313" key="3">
    <source>
        <dbReference type="Proteomes" id="UP000193061"/>
    </source>
</evidence>
<dbReference type="Gene3D" id="3.60.40.10">
    <property type="entry name" value="PPM-type phosphatase domain"/>
    <property type="match status" value="1"/>
</dbReference>
<dbReference type="SUPFAM" id="SSF81606">
    <property type="entry name" value="PP2C-like"/>
    <property type="match status" value="1"/>
</dbReference>
<gene>
    <name evidence="2" type="primary">pstP</name>
    <name evidence="2" type="ORF">ROA7450_01056</name>
</gene>
<feature type="domain" description="PPM-type phosphatase" evidence="1">
    <location>
        <begin position="8"/>
        <end position="257"/>
    </location>
</feature>
<dbReference type="EC" id="3.1.3.16" evidence="2"/>
<keyword evidence="2" id="KW-0378">Hydrolase</keyword>
<dbReference type="AlphaFoldDB" id="A0A1X6YMA4"/>
<dbReference type="InterPro" id="IPR015655">
    <property type="entry name" value="PP2C"/>
</dbReference>
<dbReference type="PANTHER" id="PTHR47992">
    <property type="entry name" value="PROTEIN PHOSPHATASE"/>
    <property type="match status" value="1"/>
</dbReference>
<proteinExistence type="predicted"/>
<dbReference type="Pfam" id="PF13672">
    <property type="entry name" value="PP2C_2"/>
    <property type="match status" value="1"/>
</dbReference>
<dbReference type="SMART" id="SM00331">
    <property type="entry name" value="PP2C_SIG"/>
    <property type="match status" value="1"/>
</dbReference>